<protein>
    <submittedName>
        <fullName evidence="3">Metallophosphoesterase</fullName>
    </submittedName>
</protein>
<dbReference type="GO" id="GO:0016020">
    <property type="term" value="C:membrane"/>
    <property type="evidence" value="ECO:0007669"/>
    <property type="project" value="GOC"/>
</dbReference>
<dbReference type="Proteomes" id="UP000466104">
    <property type="component" value="Unassembled WGS sequence"/>
</dbReference>
<evidence type="ECO:0000313" key="4">
    <source>
        <dbReference type="Proteomes" id="UP000466104"/>
    </source>
</evidence>
<keyword evidence="1" id="KW-0472">Membrane</keyword>
<accession>A0A7K0J8V3</accession>
<feature type="transmembrane region" description="Helical" evidence="1">
    <location>
        <begin position="28"/>
        <end position="48"/>
    </location>
</feature>
<keyword evidence="1" id="KW-1133">Transmembrane helix</keyword>
<dbReference type="InterPro" id="IPR004843">
    <property type="entry name" value="Calcineurin-like_PHP"/>
</dbReference>
<dbReference type="GO" id="GO:0008758">
    <property type="term" value="F:UDP-2,3-diacylglucosamine hydrolase activity"/>
    <property type="evidence" value="ECO:0007669"/>
    <property type="project" value="TreeGrafter"/>
</dbReference>
<dbReference type="SUPFAM" id="SSF56300">
    <property type="entry name" value="Metallo-dependent phosphatases"/>
    <property type="match status" value="1"/>
</dbReference>
<dbReference type="Gene3D" id="3.60.21.10">
    <property type="match status" value="1"/>
</dbReference>
<dbReference type="GO" id="GO:0009245">
    <property type="term" value="P:lipid A biosynthetic process"/>
    <property type="evidence" value="ECO:0007669"/>
    <property type="project" value="TreeGrafter"/>
</dbReference>
<dbReference type="AlphaFoldDB" id="A0A7K0J8V3"/>
<organism evidence="3 4">
    <name type="scientific">Cutibacterium porci</name>
    <dbReference type="NCBI Taxonomy" id="2605781"/>
    <lineage>
        <taxon>Bacteria</taxon>
        <taxon>Bacillati</taxon>
        <taxon>Actinomycetota</taxon>
        <taxon>Actinomycetes</taxon>
        <taxon>Propionibacteriales</taxon>
        <taxon>Propionibacteriaceae</taxon>
        <taxon>Cutibacterium</taxon>
    </lineage>
</organism>
<sequence>MGVTTVVANKTHLERRSLADMRTTMKPALVAAASVIGIGASGLAYGAIEARRFVVRRVEVPILTPGSAPLRILHMSDVHLLVRQNAKRKFIRELAALEPDLVINSGDNFCSAEALQPLLDDMSGLLTRPGAFVFGSNDYLVPKFKNPLSYLVRGRSHLTDEAVPELPHEELRQAFTTAGWLDLNDNSGTLEVAGHRLAFRGTDDAHHNRDHYEKVAGPADSDADLNIGVTHAPYLKILDAMVSDDMDIVFAGHTHGGQVCLPFTGAIITNCDLDTDRVKGLSKHTCDGRTAWLHVSAGIGCSPFAPYRTFCRPEATLLTLMPRPR</sequence>
<dbReference type="InterPro" id="IPR051158">
    <property type="entry name" value="Metallophosphoesterase_sf"/>
</dbReference>
<evidence type="ECO:0000313" key="3">
    <source>
        <dbReference type="EMBL" id="MSS46375.1"/>
    </source>
</evidence>
<dbReference type="InterPro" id="IPR029052">
    <property type="entry name" value="Metallo-depent_PP-like"/>
</dbReference>
<reference evidence="3 4" key="1">
    <citation type="submission" date="2019-08" db="EMBL/GenBank/DDBJ databases">
        <title>In-depth cultivation of the pig gut microbiome towards novel bacterial diversity and tailored functional studies.</title>
        <authorList>
            <person name="Wylensek D."/>
            <person name="Hitch T.C.A."/>
            <person name="Clavel T."/>
        </authorList>
    </citation>
    <scope>NUCLEOTIDE SEQUENCE [LARGE SCALE GENOMIC DNA]</scope>
    <source>
        <strain evidence="3 4">WCA-380-WT-3A</strain>
    </source>
</reference>
<feature type="domain" description="Calcineurin-like phosphoesterase" evidence="2">
    <location>
        <begin position="70"/>
        <end position="256"/>
    </location>
</feature>
<dbReference type="Pfam" id="PF00149">
    <property type="entry name" value="Metallophos"/>
    <property type="match status" value="1"/>
</dbReference>
<keyword evidence="4" id="KW-1185">Reference proteome</keyword>
<name>A0A7K0J8V3_9ACTN</name>
<comment type="caution">
    <text evidence="3">The sequence shown here is derived from an EMBL/GenBank/DDBJ whole genome shotgun (WGS) entry which is preliminary data.</text>
</comment>
<proteinExistence type="predicted"/>
<evidence type="ECO:0000256" key="1">
    <source>
        <dbReference type="SAM" id="Phobius"/>
    </source>
</evidence>
<dbReference type="PANTHER" id="PTHR31302:SF20">
    <property type="entry name" value="CONSERVED PROTEIN"/>
    <property type="match status" value="1"/>
</dbReference>
<keyword evidence="1" id="KW-0812">Transmembrane</keyword>
<dbReference type="PANTHER" id="PTHR31302">
    <property type="entry name" value="TRANSMEMBRANE PROTEIN WITH METALLOPHOSPHOESTERASE DOMAIN-RELATED"/>
    <property type="match status" value="1"/>
</dbReference>
<evidence type="ECO:0000259" key="2">
    <source>
        <dbReference type="Pfam" id="PF00149"/>
    </source>
</evidence>
<dbReference type="EMBL" id="VUMG01000003">
    <property type="protein sequence ID" value="MSS46375.1"/>
    <property type="molecule type" value="Genomic_DNA"/>
</dbReference>
<gene>
    <name evidence="3" type="ORF">FYJ43_10180</name>
</gene>